<comment type="function">
    <text evidence="5 7">One of the primary rRNA binding proteins, it binds directly to 16S rRNA where it helps nucleate assembly of the platform of the 30S subunit by binding and bridging several RNA helices of the 16S rRNA.</text>
</comment>
<dbReference type="Gene3D" id="6.10.250.3130">
    <property type="match status" value="1"/>
</dbReference>
<comment type="function">
    <text evidence="5">Forms an intersubunit bridge (bridge B4) with the 23S rRNA of the 50S subunit in the ribosome.</text>
</comment>
<keyword evidence="2 5" id="KW-0689">Ribosomal protein</keyword>
<sequence>MALTSEQKSAILSEYGVHPTDTGSPEAQVAMLTYRINSLTEHLKTHKHDHHSRRGLLLLVGRRRSMLKYLAATNIDRYRDLIARLGLRR</sequence>
<evidence type="ECO:0000256" key="5">
    <source>
        <dbReference type="HAMAP-Rule" id="MF_01343"/>
    </source>
</evidence>
<comment type="caution">
    <text evidence="8">The sequence shown here is derived from an EMBL/GenBank/DDBJ whole genome shotgun (WGS) entry which is preliminary data.</text>
</comment>
<dbReference type="GO" id="GO:0006412">
    <property type="term" value="P:translation"/>
    <property type="evidence" value="ECO:0007669"/>
    <property type="project" value="UniProtKB-UniRule"/>
</dbReference>
<keyword evidence="9" id="KW-1185">Reference proteome</keyword>
<dbReference type="InterPro" id="IPR000589">
    <property type="entry name" value="Ribosomal_uS15"/>
</dbReference>
<evidence type="ECO:0000256" key="4">
    <source>
        <dbReference type="ARBA" id="ARBA00064542"/>
    </source>
</evidence>
<dbReference type="SUPFAM" id="SSF47060">
    <property type="entry name" value="S15/NS1 RNA-binding domain"/>
    <property type="match status" value="1"/>
</dbReference>
<dbReference type="PROSITE" id="PS00362">
    <property type="entry name" value="RIBOSOMAL_S15"/>
    <property type="match status" value="1"/>
</dbReference>
<dbReference type="GO" id="GO:0003735">
    <property type="term" value="F:structural constituent of ribosome"/>
    <property type="evidence" value="ECO:0007669"/>
    <property type="project" value="InterPro"/>
</dbReference>
<dbReference type="HAMAP" id="MF_01343_B">
    <property type="entry name" value="Ribosomal_uS15_B"/>
    <property type="match status" value="1"/>
</dbReference>
<dbReference type="Gene3D" id="1.10.287.10">
    <property type="entry name" value="S15/NS1, RNA-binding"/>
    <property type="match status" value="1"/>
</dbReference>
<keyword evidence="3 5" id="KW-0687">Ribonucleoprotein</keyword>
<evidence type="ECO:0000256" key="6">
    <source>
        <dbReference type="RuleBase" id="RU003919"/>
    </source>
</evidence>
<proteinExistence type="inferred from homology"/>
<comment type="similarity">
    <text evidence="5 6">Belongs to the universal ribosomal protein uS15 family.</text>
</comment>
<dbReference type="Proteomes" id="UP000266975">
    <property type="component" value="Unassembled WGS sequence"/>
</dbReference>
<evidence type="ECO:0000256" key="7">
    <source>
        <dbReference type="RuleBase" id="RU004524"/>
    </source>
</evidence>
<dbReference type="Pfam" id="PF00312">
    <property type="entry name" value="Ribosomal_S15"/>
    <property type="match status" value="1"/>
</dbReference>
<dbReference type="InterPro" id="IPR005290">
    <property type="entry name" value="Ribosomal_uS15_bac-type"/>
</dbReference>
<keyword evidence="5 7" id="KW-0694">RNA-binding</keyword>
<accession>A0A3M8K816</accession>
<dbReference type="PANTHER" id="PTHR23321:SF26">
    <property type="entry name" value="SMALL RIBOSOMAL SUBUNIT PROTEIN US15M"/>
    <property type="match status" value="1"/>
</dbReference>
<dbReference type="FunFam" id="1.10.287.10:FF:000002">
    <property type="entry name" value="30S ribosomal protein S15"/>
    <property type="match status" value="1"/>
</dbReference>
<name>A0A3M8K816_9CORY</name>
<comment type="subunit">
    <text evidence="4 5">Part of the 30S ribosomal subunit. Forms a bridge to the 50S subunit in the 70S ribosome, contacting the 23S rRNA.</text>
</comment>
<dbReference type="RefSeq" id="WP_123047410.1">
    <property type="nucleotide sequence ID" value="NZ_PTJO01000003.1"/>
</dbReference>
<dbReference type="InterPro" id="IPR009068">
    <property type="entry name" value="uS15_NS1_RNA-bd_sf"/>
</dbReference>
<evidence type="ECO:0000256" key="2">
    <source>
        <dbReference type="ARBA" id="ARBA00022980"/>
    </source>
</evidence>
<reference evidence="8 9" key="1">
    <citation type="submission" date="2018-02" db="EMBL/GenBank/DDBJ databases">
        <title>Corynebacterium alimpuense sp. nov., a marine obligate actinomycete isolated from sediments of Valparaiso bay, Chile.</title>
        <authorList>
            <person name="Claverias F."/>
            <person name="Gonzales-Siles L."/>
            <person name="Salva-Serra F."/>
            <person name="Inganaes E."/>
            <person name="Molin K."/>
            <person name="Cumsille A."/>
            <person name="Undabarrena A."/>
            <person name="Couve E."/>
            <person name="Moore E.R.B."/>
            <person name="Gomila M."/>
            <person name="Camara B."/>
        </authorList>
    </citation>
    <scope>NUCLEOTIDE SEQUENCE [LARGE SCALE GENOMIC DNA]</scope>
    <source>
        <strain evidence="8 9">CCUG 69366</strain>
    </source>
</reference>
<organism evidence="8 9">
    <name type="scientific">Corynebacterium alimapuense</name>
    <dbReference type="NCBI Taxonomy" id="1576874"/>
    <lineage>
        <taxon>Bacteria</taxon>
        <taxon>Bacillati</taxon>
        <taxon>Actinomycetota</taxon>
        <taxon>Actinomycetes</taxon>
        <taxon>Mycobacteriales</taxon>
        <taxon>Corynebacteriaceae</taxon>
        <taxon>Corynebacterium</taxon>
    </lineage>
</organism>
<dbReference type="NCBIfam" id="TIGR00952">
    <property type="entry name" value="S15_bact"/>
    <property type="match status" value="1"/>
</dbReference>
<dbReference type="PANTHER" id="PTHR23321">
    <property type="entry name" value="RIBOSOMAL PROTEIN S15, BACTERIAL AND ORGANELLAR"/>
    <property type="match status" value="1"/>
</dbReference>
<dbReference type="GO" id="GO:0022627">
    <property type="term" value="C:cytosolic small ribosomal subunit"/>
    <property type="evidence" value="ECO:0007669"/>
    <property type="project" value="TreeGrafter"/>
</dbReference>
<protein>
    <recommendedName>
        <fullName evidence="5">Small ribosomal subunit protein uS15</fullName>
    </recommendedName>
</protein>
<dbReference type="OrthoDB" id="9799262at2"/>
<evidence type="ECO:0000313" key="9">
    <source>
        <dbReference type="Proteomes" id="UP000266975"/>
    </source>
</evidence>
<dbReference type="AlphaFoldDB" id="A0A3M8K816"/>
<evidence type="ECO:0000256" key="3">
    <source>
        <dbReference type="ARBA" id="ARBA00023274"/>
    </source>
</evidence>
<dbReference type="SMART" id="SM01387">
    <property type="entry name" value="Ribosomal_S15"/>
    <property type="match status" value="1"/>
</dbReference>
<evidence type="ECO:0000256" key="1">
    <source>
        <dbReference type="ARBA" id="ARBA00022730"/>
    </source>
</evidence>
<dbReference type="GO" id="GO:0019843">
    <property type="term" value="F:rRNA binding"/>
    <property type="evidence" value="ECO:0007669"/>
    <property type="project" value="UniProtKB-UniRule"/>
</dbReference>
<gene>
    <name evidence="5" type="primary">rpsO</name>
    <name evidence="8" type="ORF">C5L39_03075</name>
</gene>
<dbReference type="CDD" id="cd00353">
    <property type="entry name" value="Ribosomal_S15p_S13e"/>
    <property type="match status" value="1"/>
</dbReference>
<evidence type="ECO:0000313" key="8">
    <source>
        <dbReference type="EMBL" id="RNE49363.1"/>
    </source>
</evidence>
<keyword evidence="1 5" id="KW-0699">rRNA-binding</keyword>
<dbReference type="EMBL" id="PTJO01000003">
    <property type="protein sequence ID" value="RNE49363.1"/>
    <property type="molecule type" value="Genomic_DNA"/>
</dbReference>